<keyword evidence="4 6" id="KW-1133">Transmembrane helix</keyword>
<evidence type="ECO:0000256" key="1">
    <source>
        <dbReference type="ARBA" id="ARBA00004651"/>
    </source>
</evidence>
<keyword evidence="2" id="KW-1003">Cell membrane</keyword>
<evidence type="ECO:0000256" key="2">
    <source>
        <dbReference type="ARBA" id="ARBA00022475"/>
    </source>
</evidence>
<keyword evidence="3 6" id="KW-0812">Transmembrane</keyword>
<protein>
    <submittedName>
        <fullName evidence="7">Uncharacterized protein</fullName>
    </submittedName>
</protein>
<dbReference type="Proteomes" id="UP000244792">
    <property type="component" value="Chromosome"/>
</dbReference>
<dbReference type="OrthoDB" id="7954051at2"/>
<keyword evidence="5 6" id="KW-0472">Membrane</keyword>
<evidence type="ECO:0000313" key="7">
    <source>
        <dbReference type="EMBL" id="AWB10938.1"/>
    </source>
</evidence>
<feature type="transmembrane region" description="Helical" evidence="6">
    <location>
        <begin position="202"/>
        <end position="222"/>
    </location>
</feature>
<feature type="transmembrane region" description="Helical" evidence="6">
    <location>
        <begin position="9"/>
        <end position="26"/>
    </location>
</feature>
<evidence type="ECO:0000256" key="5">
    <source>
        <dbReference type="ARBA" id="ARBA00023136"/>
    </source>
</evidence>
<dbReference type="AlphaFoldDB" id="A0A2R4W2J7"/>
<feature type="transmembrane region" description="Helical" evidence="6">
    <location>
        <begin position="72"/>
        <end position="91"/>
    </location>
</feature>
<gene>
    <name evidence="7" type="ORF">TDSAC_1602</name>
</gene>
<feature type="transmembrane region" description="Helical" evidence="6">
    <location>
        <begin position="38"/>
        <end position="60"/>
    </location>
</feature>
<feature type="transmembrane region" description="Helical" evidence="6">
    <location>
        <begin position="234"/>
        <end position="253"/>
    </location>
</feature>
<feature type="transmembrane region" description="Helical" evidence="6">
    <location>
        <begin position="149"/>
        <end position="169"/>
    </location>
</feature>
<dbReference type="RefSeq" id="WP_108309820.1">
    <property type="nucleotide sequence ID" value="NZ_CP020921.1"/>
</dbReference>
<evidence type="ECO:0000256" key="3">
    <source>
        <dbReference type="ARBA" id="ARBA00022692"/>
    </source>
</evidence>
<comment type="subcellular location">
    <subcellularLocation>
        <location evidence="1">Cell membrane</location>
        <topology evidence="1">Multi-pass membrane protein</topology>
    </subcellularLocation>
</comment>
<dbReference type="EMBL" id="CP020921">
    <property type="protein sequence ID" value="AWB10938.1"/>
    <property type="molecule type" value="Genomic_DNA"/>
</dbReference>
<evidence type="ECO:0000256" key="4">
    <source>
        <dbReference type="ARBA" id="ARBA00022989"/>
    </source>
</evidence>
<proteinExistence type="predicted"/>
<name>A0A2R4W2J7_THEAF</name>
<organism evidence="7 8">
    <name type="scientific">Thermodesulfobium acidiphilum</name>
    <dbReference type="NCBI Taxonomy" id="1794699"/>
    <lineage>
        <taxon>Bacteria</taxon>
        <taxon>Pseudomonadati</taxon>
        <taxon>Thermodesulfobiota</taxon>
        <taxon>Thermodesulfobiia</taxon>
        <taxon>Thermodesulfobiales</taxon>
        <taxon>Thermodesulfobiaceae</taxon>
        <taxon>Thermodesulfobium</taxon>
    </lineage>
</organism>
<reference evidence="7 8" key="1">
    <citation type="submission" date="2017-04" db="EMBL/GenBank/DDBJ databases">
        <title>Genomic insights into metabolism of Thermodesulfobium acidiphilum.</title>
        <authorList>
            <person name="Toshchakov S.V."/>
            <person name="Frolov E.N."/>
            <person name="Kublanov I.V."/>
            <person name="Samarov N.I."/>
            <person name="Novikov A."/>
            <person name="Lebedinsky A.V."/>
            <person name="Bonch-Osmolovskaya E.A."/>
            <person name="Chernyh N.A."/>
        </authorList>
    </citation>
    <scope>NUCLEOTIDE SEQUENCE [LARGE SCALE GENOMIC DNA]</scope>
    <source>
        <strain evidence="7 8">3127-1</strain>
    </source>
</reference>
<keyword evidence="8" id="KW-1185">Reference proteome</keyword>
<dbReference type="InterPro" id="IPR022791">
    <property type="entry name" value="L-PG_synthase/AglD"/>
</dbReference>
<accession>A0A2R4W2J7</accession>
<dbReference type="KEGG" id="taci:TDSAC_1602"/>
<feature type="transmembrane region" description="Helical" evidence="6">
    <location>
        <begin position="265"/>
        <end position="288"/>
    </location>
</feature>
<dbReference type="Pfam" id="PF03706">
    <property type="entry name" value="LPG_synthase_TM"/>
    <property type="match status" value="1"/>
</dbReference>
<dbReference type="GO" id="GO:0005886">
    <property type="term" value="C:plasma membrane"/>
    <property type="evidence" value="ECO:0007669"/>
    <property type="project" value="UniProtKB-SubCell"/>
</dbReference>
<sequence length="310" mass="35758">MNSKFVKNLLSVLVSLFLIYLLFINVDIKRVLYVVFNFNRVFIITFFILFFVVLNLRAYIWKNLLINISKELSFRHLIAGEGLAFAINSFLPLRSGDLLRGLYVSKISNLPFPSVLVSIATEQLLDFFTVLTLGLFCLFIGVKIAINILLLPIAMTIVFLTLFFLSMFIRKRFEYLKVRFPKFWLLIHPFLSLTRSSVFKKVFTANILCLLLISLGILLLYFNLLGKILFIESLISTFFINIGFLSFGIWIAAKNYGIDFDDATGIFFIYQITIILVSLSTFLLVTIYDILTAIKVKIIPTFFNKNKNNF</sequence>
<evidence type="ECO:0000313" key="8">
    <source>
        <dbReference type="Proteomes" id="UP000244792"/>
    </source>
</evidence>
<evidence type="ECO:0000256" key="6">
    <source>
        <dbReference type="SAM" id="Phobius"/>
    </source>
</evidence>
<feature type="transmembrane region" description="Helical" evidence="6">
    <location>
        <begin position="124"/>
        <end position="142"/>
    </location>
</feature>